<evidence type="ECO:0000256" key="1">
    <source>
        <dbReference type="ARBA" id="ARBA00023235"/>
    </source>
</evidence>
<comment type="similarity">
    <text evidence="2">Belongs to the ribose 5-phosphate isomerase family.</text>
</comment>
<dbReference type="HAMAP" id="MF_00170">
    <property type="entry name" value="Rib_5P_isom_A"/>
    <property type="match status" value="1"/>
</dbReference>
<comment type="catalytic activity">
    <reaction evidence="2">
        <text>aldehydo-D-ribose 5-phosphate = D-ribulose 5-phosphate</text>
        <dbReference type="Rhea" id="RHEA:14657"/>
        <dbReference type="ChEBI" id="CHEBI:58121"/>
        <dbReference type="ChEBI" id="CHEBI:58273"/>
        <dbReference type="EC" id="5.3.1.6"/>
    </reaction>
</comment>
<dbReference type="Gene3D" id="3.40.50.1360">
    <property type="match status" value="1"/>
</dbReference>
<feature type="binding site" evidence="2">
    <location>
        <position position="123"/>
    </location>
    <ligand>
        <name>substrate</name>
    </ligand>
</feature>
<name>A0ABV2IWR3_9HYPH</name>
<feature type="binding site" evidence="2">
    <location>
        <begin position="96"/>
        <end position="99"/>
    </location>
    <ligand>
        <name>substrate</name>
    </ligand>
</feature>
<dbReference type="InterPro" id="IPR050262">
    <property type="entry name" value="Ribose-5P_isomerase"/>
</dbReference>
<dbReference type="Pfam" id="PF06026">
    <property type="entry name" value="Rib_5-P_isom_A"/>
    <property type="match status" value="1"/>
</dbReference>
<reference evidence="3 4" key="1">
    <citation type="submission" date="2024-06" db="EMBL/GenBank/DDBJ databases">
        <title>Genomic Encyclopedia of Type Strains, Phase IV (KMG-IV): sequencing the most valuable type-strain genomes for metagenomic binning, comparative biology and taxonomic classification.</title>
        <authorList>
            <person name="Goeker M."/>
        </authorList>
    </citation>
    <scope>NUCLEOTIDE SEQUENCE [LARGE SCALE GENOMIC DNA]</scope>
    <source>
        <strain evidence="3 4">DSM 29780</strain>
    </source>
</reference>
<feature type="active site" description="Proton acceptor" evidence="2">
    <location>
        <position position="105"/>
    </location>
</feature>
<dbReference type="SUPFAM" id="SSF100950">
    <property type="entry name" value="NagB/RpiA/CoA transferase-like"/>
    <property type="match status" value="1"/>
</dbReference>
<proteinExistence type="inferred from homology"/>
<dbReference type="NCBIfam" id="NF001924">
    <property type="entry name" value="PRK00702.1"/>
    <property type="match status" value="1"/>
</dbReference>
<dbReference type="Proteomes" id="UP001549047">
    <property type="component" value="Unassembled WGS sequence"/>
</dbReference>
<evidence type="ECO:0000313" key="3">
    <source>
        <dbReference type="EMBL" id="MET3612927.1"/>
    </source>
</evidence>
<evidence type="ECO:0000256" key="2">
    <source>
        <dbReference type="HAMAP-Rule" id="MF_00170"/>
    </source>
</evidence>
<feature type="binding site" evidence="2">
    <location>
        <begin position="28"/>
        <end position="31"/>
    </location>
    <ligand>
        <name>substrate</name>
    </ligand>
</feature>
<sequence length="232" mass="24484">MDARQMKIKAAEAALAHVEDGMRLGIGTGSTAEEFVRLLAEKVADGLRIQGVPTSERTARLCLELGVPLKSLEELPELDLTIDGADELDARLRLIKGGGGALLREKIVAAASRKMIVIADETKVVETLGRFPLPIEVNTFGLAATRIAIEKVASALGLTGDIVLRGAAKETFMTDGGHYIFDASFGRIPDAEALSNRLHAIPGVVEHGLFINLASAAVIAGPAGARMLTPKE</sequence>
<accession>A0ABV2IWR3</accession>
<comment type="function">
    <text evidence="2">Catalyzes the reversible conversion of ribose-5-phosphate to ribulose 5-phosphate.</text>
</comment>
<feature type="binding site" evidence="2">
    <location>
        <begin position="83"/>
        <end position="86"/>
    </location>
    <ligand>
        <name>substrate</name>
    </ligand>
</feature>
<organism evidence="3 4">
    <name type="scientific">Rhizobium aquaticum</name>
    <dbReference type="NCBI Taxonomy" id="1549636"/>
    <lineage>
        <taxon>Bacteria</taxon>
        <taxon>Pseudomonadati</taxon>
        <taxon>Pseudomonadota</taxon>
        <taxon>Alphaproteobacteria</taxon>
        <taxon>Hyphomicrobiales</taxon>
        <taxon>Rhizobiaceae</taxon>
        <taxon>Rhizobium/Agrobacterium group</taxon>
        <taxon>Rhizobium</taxon>
    </lineage>
</organism>
<dbReference type="RefSeq" id="WP_354555451.1">
    <property type="nucleotide sequence ID" value="NZ_JBEPMB010000001.1"/>
</dbReference>
<dbReference type="EC" id="5.3.1.6" evidence="2"/>
<protein>
    <recommendedName>
        <fullName evidence="2">Ribose-5-phosphate isomerase A</fullName>
        <ecNumber evidence="2">5.3.1.6</ecNumber>
    </recommendedName>
    <alternativeName>
        <fullName evidence="2">Phosphoriboisomerase A</fullName>
        <shortName evidence="2">PRI</shortName>
    </alternativeName>
</protein>
<dbReference type="PANTHER" id="PTHR43748">
    <property type="entry name" value="RIBOSE-5-PHOSPHATE ISOMERASE 3, CHLOROPLASTIC-RELATED"/>
    <property type="match status" value="1"/>
</dbReference>
<evidence type="ECO:0000313" key="4">
    <source>
        <dbReference type="Proteomes" id="UP001549047"/>
    </source>
</evidence>
<dbReference type="InterPro" id="IPR004788">
    <property type="entry name" value="Ribose5P_isomerase_type_A"/>
</dbReference>
<dbReference type="EMBL" id="JBEPMB010000001">
    <property type="protein sequence ID" value="MET3612927.1"/>
    <property type="molecule type" value="Genomic_DNA"/>
</dbReference>
<dbReference type="PANTHER" id="PTHR43748:SF3">
    <property type="entry name" value="RIBOSE-5-PHOSPHATE ISOMERASE 3, CHLOROPLASTIC-RELATED"/>
    <property type="match status" value="1"/>
</dbReference>
<keyword evidence="4" id="KW-1185">Reference proteome</keyword>
<dbReference type="InterPro" id="IPR037171">
    <property type="entry name" value="NagB/RpiA_transferase-like"/>
</dbReference>
<comment type="caution">
    <text evidence="3">The sequence shown here is derived from an EMBL/GenBank/DDBJ whole genome shotgun (WGS) entry which is preliminary data.</text>
</comment>
<dbReference type="NCBIfam" id="TIGR00021">
    <property type="entry name" value="rpiA"/>
    <property type="match status" value="1"/>
</dbReference>
<dbReference type="Gene3D" id="3.30.70.260">
    <property type="match status" value="1"/>
</dbReference>
<dbReference type="GO" id="GO:0004751">
    <property type="term" value="F:ribose-5-phosphate isomerase activity"/>
    <property type="evidence" value="ECO:0007669"/>
    <property type="project" value="UniProtKB-EC"/>
</dbReference>
<keyword evidence="1 2" id="KW-0413">Isomerase</keyword>
<comment type="subunit">
    <text evidence="2">Homodimer.</text>
</comment>
<dbReference type="SUPFAM" id="SSF75445">
    <property type="entry name" value="D-ribose-5-phosphate isomerase (RpiA), lid domain"/>
    <property type="match status" value="1"/>
</dbReference>
<dbReference type="CDD" id="cd01398">
    <property type="entry name" value="RPI_A"/>
    <property type="match status" value="1"/>
</dbReference>
<gene>
    <name evidence="2" type="primary">rpiA</name>
    <name evidence="3" type="ORF">ABID16_001232</name>
</gene>
<dbReference type="InterPro" id="IPR020672">
    <property type="entry name" value="Ribose5P_isomerase_typA_subgr"/>
</dbReference>
<comment type="pathway">
    <text evidence="2">Carbohydrate degradation; pentose phosphate pathway; D-ribose 5-phosphate from D-ribulose 5-phosphate (non-oxidative stage): step 1/1.</text>
</comment>